<proteinExistence type="predicted"/>
<reference evidence="2" key="1">
    <citation type="journal article" date="2023" name="Front. Plant Sci.">
        <title>Chromosomal-level genome assembly of Melastoma candidum provides insights into trichome evolution.</title>
        <authorList>
            <person name="Zhong Y."/>
            <person name="Wu W."/>
            <person name="Sun C."/>
            <person name="Zou P."/>
            <person name="Liu Y."/>
            <person name="Dai S."/>
            <person name="Zhou R."/>
        </authorList>
    </citation>
    <scope>NUCLEOTIDE SEQUENCE [LARGE SCALE GENOMIC DNA]</scope>
</reference>
<comment type="caution">
    <text evidence="1">The sequence shown here is derived from an EMBL/GenBank/DDBJ whole genome shotgun (WGS) entry which is preliminary data.</text>
</comment>
<protein>
    <submittedName>
        <fullName evidence="1">Uncharacterized protein</fullName>
    </submittedName>
</protein>
<name>A0ACB9S1L4_9MYRT</name>
<gene>
    <name evidence="1" type="ORF">MLD38_003126</name>
</gene>
<evidence type="ECO:0000313" key="2">
    <source>
        <dbReference type="Proteomes" id="UP001057402"/>
    </source>
</evidence>
<sequence>MDSVYISWEELLGCNDWEGLLDPLDQSLRKLILKCGDFSQAAHDAFDNDPYSKYCGFCRYGKKSFLEKVSVENASDFEVVSYLYGSAKVSARETYFVRSKCREAWDRESNWIGFIASTSDEASRSLGRREIYVAWRGTRRSYEWIDEMGAKLESIQPLLCNEQAQQRCDVPKVMRGWVSIYMTDDPKSSLAKLSAREQLLTKIHQLREKYRDEKLSIIFCGHSLGASLSILSAFDVVENGIRDIPVAAIALGSPRVGNEAFRRRCILYPNLKILRVTNKIDIVPHYPSRLLGYVNIGTELRIDTRKSPHLKPSKNPSDWHNLQGMMHVVAGWTGEKGEFKLKVNRSVALVNKHSNFLRDECHIPGSWWILENKGMARREDGEWALRVPELEDQPIPES</sequence>
<dbReference type="EMBL" id="CM042881">
    <property type="protein sequence ID" value="KAI4385060.1"/>
    <property type="molecule type" value="Genomic_DNA"/>
</dbReference>
<accession>A0ACB9S1L4</accession>
<keyword evidence="2" id="KW-1185">Reference proteome</keyword>
<organism evidence="1 2">
    <name type="scientific">Melastoma candidum</name>
    <dbReference type="NCBI Taxonomy" id="119954"/>
    <lineage>
        <taxon>Eukaryota</taxon>
        <taxon>Viridiplantae</taxon>
        <taxon>Streptophyta</taxon>
        <taxon>Embryophyta</taxon>
        <taxon>Tracheophyta</taxon>
        <taxon>Spermatophyta</taxon>
        <taxon>Magnoliopsida</taxon>
        <taxon>eudicotyledons</taxon>
        <taxon>Gunneridae</taxon>
        <taxon>Pentapetalae</taxon>
        <taxon>rosids</taxon>
        <taxon>malvids</taxon>
        <taxon>Myrtales</taxon>
        <taxon>Melastomataceae</taxon>
        <taxon>Melastomatoideae</taxon>
        <taxon>Melastomateae</taxon>
        <taxon>Melastoma</taxon>
    </lineage>
</organism>
<evidence type="ECO:0000313" key="1">
    <source>
        <dbReference type="EMBL" id="KAI4385060.1"/>
    </source>
</evidence>
<dbReference type="Proteomes" id="UP001057402">
    <property type="component" value="Chromosome 2"/>
</dbReference>